<sequence length="106" mass="11496">MALMTKTFSWRVNGSADMPQLFVREARHLRKKKLRTADGMLNVGTMPAVMWMRSVMKQKTTPRTAATTMPRSVTGPVCGDCPSNTRSTDGASLGSPMLASMVSSSV</sequence>
<evidence type="ECO:0000313" key="2">
    <source>
        <dbReference type="EMBL" id="GJN35702.1"/>
    </source>
</evidence>
<accession>A0AAV5FL73</accession>
<dbReference type="EMBL" id="BQKI01000088">
    <property type="protein sequence ID" value="GJN35702.1"/>
    <property type="molecule type" value="Genomic_DNA"/>
</dbReference>
<feature type="region of interest" description="Disordered" evidence="1">
    <location>
        <begin position="60"/>
        <end position="106"/>
    </location>
</feature>
<organism evidence="2 3">
    <name type="scientific">Eleusine coracana subsp. coracana</name>
    <dbReference type="NCBI Taxonomy" id="191504"/>
    <lineage>
        <taxon>Eukaryota</taxon>
        <taxon>Viridiplantae</taxon>
        <taxon>Streptophyta</taxon>
        <taxon>Embryophyta</taxon>
        <taxon>Tracheophyta</taxon>
        <taxon>Spermatophyta</taxon>
        <taxon>Magnoliopsida</taxon>
        <taxon>Liliopsida</taxon>
        <taxon>Poales</taxon>
        <taxon>Poaceae</taxon>
        <taxon>PACMAD clade</taxon>
        <taxon>Chloridoideae</taxon>
        <taxon>Cynodonteae</taxon>
        <taxon>Eleusininae</taxon>
        <taxon>Eleusine</taxon>
    </lineage>
</organism>
<dbReference type="AlphaFoldDB" id="A0AAV5FL73"/>
<keyword evidence="3" id="KW-1185">Reference proteome</keyword>
<comment type="caution">
    <text evidence="2">The sequence shown here is derived from an EMBL/GenBank/DDBJ whole genome shotgun (WGS) entry which is preliminary data.</text>
</comment>
<gene>
    <name evidence="2" type="primary">gb24503</name>
    <name evidence="2" type="ORF">PR202_gb24503</name>
</gene>
<proteinExistence type="predicted"/>
<protein>
    <submittedName>
        <fullName evidence="2">Uncharacterized protein</fullName>
    </submittedName>
</protein>
<evidence type="ECO:0000256" key="1">
    <source>
        <dbReference type="SAM" id="MobiDB-lite"/>
    </source>
</evidence>
<evidence type="ECO:0000313" key="3">
    <source>
        <dbReference type="Proteomes" id="UP001054889"/>
    </source>
</evidence>
<dbReference type="Proteomes" id="UP001054889">
    <property type="component" value="Unassembled WGS sequence"/>
</dbReference>
<reference evidence="2" key="1">
    <citation type="journal article" date="2018" name="DNA Res.">
        <title>Multiple hybrid de novo genome assembly of finger millet, an orphan allotetraploid crop.</title>
        <authorList>
            <person name="Hatakeyama M."/>
            <person name="Aluri S."/>
            <person name="Balachadran M.T."/>
            <person name="Sivarajan S.R."/>
            <person name="Patrignani A."/>
            <person name="Gruter S."/>
            <person name="Poveda L."/>
            <person name="Shimizu-Inatsugi R."/>
            <person name="Baeten J."/>
            <person name="Francoijs K.J."/>
            <person name="Nataraja K.N."/>
            <person name="Reddy Y.A.N."/>
            <person name="Phadnis S."/>
            <person name="Ravikumar R.L."/>
            <person name="Schlapbach R."/>
            <person name="Sreeman S.M."/>
            <person name="Shimizu K.K."/>
        </authorList>
    </citation>
    <scope>NUCLEOTIDE SEQUENCE</scope>
</reference>
<reference evidence="2" key="2">
    <citation type="submission" date="2021-12" db="EMBL/GenBank/DDBJ databases">
        <title>Resequencing data analysis of finger millet.</title>
        <authorList>
            <person name="Hatakeyama M."/>
            <person name="Aluri S."/>
            <person name="Balachadran M.T."/>
            <person name="Sivarajan S.R."/>
            <person name="Poveda L."/>
            <person name="Shimizu-Inatsugi R."/>
            <person name="Schlapbach R."/>
            <person name="Sreeman S.M."/>
            <person name="Shimizu K.K."/>
        </authorList>
    </citation>
    <scope>NUCLEOTIDE SEQUENCE</scope>
</reference>
<feature type="compositionally biased region" description="Low complexity" evidence="1">
    <location>
        <begin position="61"/>
        <end position="71"/>
    </location>
</feature>
<name>A0AAV5FL73_ELECO</name>